<dbReference type="SUPFAM" id="SSF53300">
    <property type="entry name" value="vWA-like"/>
    <property type="match status" value="1"/>
</dbReference>
<dbReference type="InterPro" id="IPR012337">
    <property type="entry name" value="RNaseH-like_sf"/>
</dbReference>
<feature type="compositionally biased region" description="Polar residues" evidence="1">
    <location>
        <begin position="237"/>
        <end position="250"/>
    </location>
</feature>
<keyword evidence="4" id="KW-1185">Reference proteome</keyword>
<protein>
    <recommendedName>
        <fullName evidence="2">Retroviral polymerase SH3-like domain-containing protein</fullName>
    </recommendedName>
</protein>
<dbReference type="Proteomes" id="UP001231189">
    <property type="component" value="Unassembled WGS sequence"/>
</dbReference>
<dbReference type="GO" id="GO:0003676">
    <property type="term" value="F:nucleic acid binding"/>
    <property type="evidence" value="ECO:0007669"/>
    <property type="project" value="InterPro"/>
</dbReference>
<proteinExistence type="predicted"/>
<dbReference type="Gene3D" id="3.40.50.410">
    <property type="entry name" value="von Willebrand factor, type A domain"/>
    <property type="match status" value="1"/>
</dbReference>
<evidence type="ECO:0000259" key="2">
    <source>
        <dbReference type="Pfam" id="PF25597"/>
    </source>
</evidence>
<dbReference type="AlphaFoldDB" id="A0AAD8TLZ5"/>
<comment type="caution">
    <text evidence="3">The sequence shown here is derived from an EMBL/GenBank/DDBJ whole genome shotgun (WGS) entry which is preliminary data.</text>
</comment>
<evidence type="ECO:0000313" key="4">
    <source>
        <dbReference type="Proteomes" id="UP001231189"/>
    </source>
</evidence>
<feature type="region of interest" description="Disordered" evidence="1">
    <location>
        <begin position="233"/>
        <end position="292"/>
    </location>
</feature>
<gene>
    <name evidence="3" type="ORF">QYE76_044937</name>
</gene>
<dbReference type="InterPro" id="IPR036465">
    <property type="entry name" value="vWFA_dom_sf"/>
</dbReference>
<dbReference type="PANTHER" id="PTHR10579:SF150">
    <property type="entry name" value="RING-TYPE DOMAIN-CONTAINING PROTEIN"/>
    <property type="match status" value="1"/>
</dbReference>
<dbReference type="InterPro" id="IPR051266">
    <property type="entry name" value="CLCR"/>
</dbReference>
<accession>A0AAD8TLZ5</accession>
<feature type="region of interest" description="Disordered" evidence="1">
    <location>
        <begin position="177"/>
        <end position="221"/>
    </location>
</feature>
<name>A0AAD8TLZ5_LOLMU</name>
<feature type="compositionally biased region" description="Basic and acidic residues" evidence="1">
    <location>
        <begin position="201"/>
        <end position="214"/>
    </location>
</feature>
<evidence type="ECO:0000313" key="3">
    <source>
        <dbReference type="EMBL" id="KAK1684089.1"/>
    </source>
</evidence>
<sequence>MMESKGLPGKFWGEAVNTAVYLLNRVPTRSMVGGTPYEAWYGRKPSVDHLRTFGCVAHVKTVSGHKRNLVNRSTPMIMTGYEEGSKAYRLCNPSTNKVIVTCDVVFEEDLSWIWNSTEPDDIFTVVHSKIEHADDLPGKDVDPRTGQVAGDTHAAQVTTRRAGPCAAASCDGAVELCPGSDSRRPGRPEEAAPVALPARPRRAEADEFTPRKDLSTGGIVPGAMEGRTFVAGAAASMSPQSRASPGQTEDPSAIDAFLGGPSVAENRQDGGSSRAALTGPEESNGSAGLGGIRPVQIPLVQLEADIPVRRHMCLELIDLAIHELAHTWVCYGQKHPSEELANFASNFSMNASVNLSEKVLRRGHIGESRRSEVCLQPANEEPSSDETNALSGAEEYVVLSPTALETRQLRPTQARMRRVLDYYPKKVIRTVNNPVKMKHTKQCLFIEEPVKTEDADKDCRREALEKPAKVRSVTWVPRGAAKAMPMKTPAENSWRIWDPGRDRREYCRVWANIRTAAKVLDERRYRNGFSSVVLLSDGQDNCTLTRQALGSGPPNYAALVPPSFARTGTTTGDRTAPIHTFGFGRSHDAAAMHVIAEASGGTFSFIENEAVIQDAFAQCVGGLLSVVVQDARLAVACVHPGVRVVSVKSGVYESRVDEDGRAASVAVGELYADEERRFLLFLAVPAAGETDGEVTTLLKVSCVYRDATAGVEVSVTAEDTVVARPEPWF</sequence>
<dbReference type="SUPFAM" id="SSF53098">
    <property type="entry name" value="Ribonuclease H-like"/>
    <property type="match status" value="1"/>
</dbReference>
<feature type="domain" description="Retroviral polymerase SH3-like" evidence="2">
    <location>
        <begin position="55"/>
        <end position="118"/>
    </location>
</feature>
<dbReference type="PANTHER" id="PTHR10579">
    <property type="entry name" value="CALCIUM-ACTIVATED CHLORIDE CHANNEL REGULATOR"/>
    <property type="match status" value="1"/>
</dbReference>
<evidence type="ECO:0000256" key="1">
    <source>
        <dbReference type="SAM" id="MobiDB-lite"/>
    </source>
</evidence>
<dbReference type="InterPro" id="IPR057670">
    <property type="entry name" value="SH3_retrovirus"/>
</dbReference>
<dbReference type="Pfam" id="PF25597">
    <property type="entry name" value="SH3_retrovirus"/>
    <property type="match status" value="1"/>
</dbReference>
<dbReference type="EMBL" id="JAUUTY010000002">
    <property type="protein sequence ID" value="KAK1684089.1"/>
    <property type="molecule type" value="Genomic_DNA"/>
</dbReference>
<feature type="compositionally biased region" description="Basic and acidic residues" evidence="1">
    <location>
        <begin position="181"/>
        <end position="190"/>
    </location>
</feature>
<organism evidence="3 4">
    <name type="scientific">Lolium multiflorum</name>
    <name type="common">Italian ryegrass</name>
    <name type="synonym">Lolium perenne subsp. multiflorum</name>
    <dbReference type="NCBI Taxonomy" id="4521"/>
    <lineage>
        <taxon>Eukaryota</taxon>
        <taxon>Viridiplantae</taxon>
        <taxon>Streptophyta</taxon>
        <taxon>Embryophyta</taxon>
        <taxon>Tracheophyta</taxon>
        <taxon>Spermatophyta</taxon>
        <taxon>Magnoliopsida</taxon>
        <taxon>Liliopsida</taxon>
        <taxon>Poales</taxon>
        <taxon>Poaceae</taxon>
        <taxon>BOP clade</taxon>
        <taxon>Pooideae</taxon>
        <taxon>Poodae</taxon>
        <taxon>Poeae</taxon>
        <taxon>Poeae Chloroplast Group 2 (Poeae type)</taxon>
        <taxon>Loliodinae</taxon>
        <taxon>Loliinae</taxon>
        <taxon>Lolium</taxon>
    </lineage>
</organism>
<reference evidence="3" key="1">
    <citation type="submission" date="2023-07" db="EMBL/GenBank/DDBJ databases">
        <title>A chromosome-level genome assembly of Lolium multiflorum.</title>
        <authorList>
            <person name="Chen Y."/>
            <person name="Copetti D."/>
            <person name="Kolliker R."/>
            <person name="Studer B."/>
        </authorList>
    </citation>
    <scope>NUCLEOTIDE SEQUENCE</scope>
    <source>
        <strain evidence="3">02402/16</strain>
        <tissue evidence="3">Leaf</tissue>
    </source>
</reference>
<dbReference type="Gene3D" id="3.30.420.10">
    <property type="entry name" value="Ribonuclease H-like superfamily/Ribonuclease H"/>
    <property type="match status" value="1"/>
</dbReference>
<dbReference type="InterPro" id="IPR036397">
    <property type="entry name" value="RNaseH_sf"/>
</dbReference>